<evidence type="ECO:0000256" key="2">
    <source>
        <dbReference type="SAM" id="MobiDB-lite"/>
    </source>
</evidence>
<reference evidence="3" key="1">
    <citation type="submission" date="2020-10" db="EMBL/GenBank/DDBJ databases">
        <title>Unveiling of a novel bifunctional photoreceptor, Dualchrome1, isolated from a cosmopolitan green alga.</title>
        <authorList>
            <person name="Suzuki S."/>
            <person name="Kawachi M."/>
        </authorList>
    </citation>
    <scope>NUCLEOTIDE SEQUENCE</scope>
    <source>
        <strain evidence="3">NIES 2893</strain>
    </source>
</reference>
<proteinExistence type="predicted"/>
<name>A0A830HQA3_9CHLO</name>
<organism evidence="3 4">
    <name type="scientific">Pycnococcus provasolii</name>
    <dbReference type="NCBI Taxonomy" id="41880"/>
    <lineage>
        <taxon>Eukaryota</taxon>
        <taxon>Viridiplantae</taxon>
        <taxon>Chlorophyta</taxon>
        <taxon>Pseudoscourfieldiophyceae</taxon>
        <taxon>Pseudoscourfieldiales</taxon>
        <taxon>Pycnococcaceae</taxon>
        <taxon>Pycnococcus</taxon>
    </lineage>
</organism>
<comment type="caution">
    <text evidence="3">The sequence shown here is derived from an EMBL/GenBank/DDBJ whole genome shotgun (WGS) entry which is preliminary data.</text>
</comment>
<dbReference type="Proteomes" id="UP000660262">
    <property type="component" value="Unassembled WGS sequence"/>
</dbReference>
<gene>
    <name evidence="3" type="ORF">PPROV_000790900</name>
</gene>
<feature type="coiled-coil region" evidence="1">
    <location>
        <begin position="211"/>
        <end position="263"/>
    </location>
</feature>
<keyword evidence="4" id="KW-1185">Reference proteome</keyword>
<protein>
    <submittedName>
        <fullName evidence="3">Uncharacterized protein</fullName>
    </submittedName>
</protein>
<dbReference type="AlphaFoldDB" id="A0A830HQA3"/>
<dbReference type="EMBL" id="BNJQ01000023">
    <property type="protein sequence ID" value="GHP09172.1"/>
    <property type="molecule type" value="Genomic_DNA"/>
</dbReference>
<evidence type="ECO:0000313" key="4">
    <source>
        <dbReference type="Proteomes" id="UP000660262"/>
    </source>
</evidence>
<evidence type="ECO:0000313" key="3">
    <source>
        <dbReference type="EMBL" id="GHP09172.1"/>
    </source>
</evidence>
<accession>A0A830HQA3</accession>
<keyword evidence="1" id="KW-0175">Coiled coil</keyword>
<feature type="region of interest" description="Disordered" evidence="2">
    <location>
        <begin position="312"/>
        <end position="332"/>
    </location>
</feature>
<evidence type="ECO:0000256" key="1">
    <source>
        <dbReference type="SAM" id="Coils"/>
    </source>
</evidence>
<sequence length="350" mass="38380">MADTRLVLDVRKAHEIAQSLCREIRAIGEGDDAHAHADSIGGGVLFDKLWQLAGQLGVLRRSVGNIEDGQQRTNWTQRWRWMHEEFIALAGEHLQDPSAPPPDPNDAFWSRTAELLYAGSLRTVGAAESVSRAKHELASVQAELRAMHAQVADRDERLRIANERIVVLERERAESAAAAAASEQGNSKEVLEMRTRLIVLQQEMSRKAGEAAKLAEQHTALVAERDALRAKAEMGQATDQAVSEQAKAESIELRQRVARLEEHNVALSESVLKQSGVVERLIELNEELAAAHNAKVPRDVSVAIGAEDGLDANDELDEDVPTTTAHLPPPPSLLSSFEAFMKKDALSSEM</sequence>